<evidence type="ECO:0000313" key="1">
    <source>
        <dbReference type="EMBL" id="RKO92901.1"/>
    </source>
</evidence>
<proteinExistence type="predicted"/>
<accession>A0A4P9WJ17</accession>
<dbReference type="EMBL" id="KZ994451">
    <property type="protein sequence ID" value="RKO92901.1"/>
    <property type="molecule type" value="Genomic_DNA"/>
</dbReference>
<dbReference type="Proteomes" id="UP000269721">
    <property type="component" value="Unassembled WGS sequence"/>
</dbReference>
<reference evidence="2" key="1">
    <citation type="journal article" date="2018" name="Nat. Microbiol.">
        <title>Leveraging single-cell genomics to expand the fungal tree of life.</title>
        <authorList>
            <person name="Ahrendt S.R."/>
            <person name="Quandt C.A."/>
            <person name="Ciobanu D."/>
            <person name="Clum A."/>
            <person name="Salamov A."/>
            <person name="Andreopoulos B."/>
            <person name="Cheng J.F."/>
            <person name="Woyke T."/>
            <person name="Pelin A."/>
            <person name="Henrissat B."/>
            <person name="Reynolds N.K."/>
            <person name="Benny G.L."/>
            <person name="Smith M.E."/>
            <person name="James T.Y."/>
            <person name="Grigoriev I.V."/>
        </authorList>
    </citation>
    <scope>NUCLEOTIDE SEQUENCE [LARGE SCALE GENOMIC DNA]</scope>
</reference>
<keyword evidence="2" id="KW-1185">Reference proteome</keyword>
<evidence type="ECO:0000313" key="2">
    <source>
        <dbReference type="Proteomes" id="UP000269721"/>
    </source>
</evidence>
<name>A0A4P9WJ17_9FUNG</name>
<sequence length="142" mass="15960">MKHITMEILNAYPDKPWDYYGLSKNPNITTEILIANPDKPWNYLVTDAPAVANDVAVVANQAAAIVADGAAIAQQRVKDRAIAQGRADLIPFVERYKNPVGLTDNEINLLLSAMSEVVNEEVQEKERRKQVMRNAVWKWISE</sequence>
<protein>
    <submittedName>
        <fullName evidence="1">Uncharacterized protein</fullName>
    </submittedName>
</protein>
<gene>
    <name evidence="1" type="ORF">BDK51DRAFT_46016</name>
</gene>
<organism evidence="1 2">
    <name type="scientific">Blyttiomyces helicus</name>
    <dbReference type="NCBI Taxonomy" id="388810"/>
    <lineage>
        <taxon>Eukaryota</taxon>
        <taxon>Fungi</taxon>
        <taxon>Fungi incertae sedis</taxon>
        <taxon>Chytridiomycota</taxon>
        <taxon>Chytridiomycota incertae sedis</taxon>
        <taxon>Chytridiomycetes</taxon>
        <taxon>Chytridiomycetes incertae sedis</taxon>
        <taxon>Blyttiomyces</taxon>
    </lineage>
</organism>
<dbReference type="AlphaFoldDB" id="A0A4P9WJ17"/>